<dbReference type="Proteomes" id="UP000747399">
    <property type="component" value="Unassembled WGS sequence"/>
</dbReference>
<sequence>MPRQPPQDHQPRDRGHPVMVADLHQAKPYSDFGAGSAQGTSLTDVSEEGPCSPAMASGGYPVTVDAAGRVLNPQLWIPRIRISQVGRAAARRGKATAWGSNSTERT</sequence>
<name>A0A8J4F3H8_9CHLO</name>
<organism evidence="2 3">
    <name type="scientific">Volvox africanus</name>
    <dbReference type="NCBI Taxonomy" id="51714"/>
    <lineage>
        <taxon>Eukaryota</taxon>
        <taxon>Viridiplantae</taxon>
        <taxon>Chlorophyta</taxon>
        <taxon>core chlorophytes</taxon>
        <taxon>Chlorophyceae</taxon>
        <taxon>CS clade</taxon>
        <taxon>Chlamydomonadales</taxon>
        <taxon>Volvocaceae</taxon>
        <taxon>Volvox</taxon>
    </lineage>
</organism>
<proteinExistence type="predicted"/>
<keyword evidence="3" id="KW-1185">Reference proteome</keyword>
<accession>A0A8J4F3H8</accession>
<comment type="caution">
    <text evidence="2">The sequence shown here is derived from an EMBL/GenBank/DDBJ whole genome shotgun (WGS) entry which is preliminary data.</text>
</comment>
<protein>
    <submittedName>
        <fullName evidence="2">Uncharacterized protein</fullName>
    </submittedName>
</protein>
<feature type="region of interest" description="Disordered" evidence="1">
    <location>
        <begin position="1"/>
        <end position="54"/>
    </location>
</feature>
<dbReference type="EMBL" id="BNCO01000020">
    <property type="protein sequence ID" value="GIL54949.1"/>
    <property type="molecule type" value="Genomic_DNA"/>
</dbReference>
<reference evidence="2" key="1">
    <citation type="journal article" date="2021" name="Proc. Natl. Acad. Sci. U.S.A.">
        <title>Three genomes in the algal genus Volvox reveal the fate of a haploid sex-determining region after a transition to homothallism.</title>
        <authorList>
            <person name="Yamamoto K."/>
            <person name="Hamaji T."/>
            <person name="Kawai-Toyooka H."/>
            <person name="Matsuzaki R."/>
            <person name="Takahashi F."/>
            <person name="Nishimura Y."/>
            <person name="Kawachi M."/>
            <person name="Noguchi H."/>
            <person name="Minakuchi Y."/>
            <person name="Umen J.G."/>
            <person name="Toyoda A."/>
            <person name="Nozaki H."/>
        </authorList>
    </citation>
    <scope>NUCLEOTIDE SEQUENCE</scope>
    <source>
        <strain evidence="2">NIES-3780</strain>
    </source>
</reference>
<evidence type="ECO:0000313" key="2">
    <source>
        <dbReference type="EMBL" id="GIL54949.1"/>
    </source>
</evidence>
<evidence type="ECO:0000313" key="3">
    <source>
        <dbReference type="Proteomes" id="UP000747399"/>
    </source>
</evidence>
<dbReference type="AlphaFoldDB" id="A0A8J4F3H8"/>
<feature type="non-terminal residue" evidence="2">
    <location>
        <position position="106"/>
    </location>
</feature>
<gene>
    <name evidence="2" type="ORF">Vafri_10640</name>
</gene>
<evidence type="ECO:0000256" key="1">
    <source>
        <dbReference type="SAM" id="MobiDB-lite"/>
    </source>
</evidence>